<gene>
    <name evidence="7" type="ORF">DAPK24_009270</name>
</gene>
<comment type="caution">
    <text evidence="7">The sequence shown here is derived from an EMBL/GenBank/DDBJ whole genome shotgun (WGS) entry which is preliminary data.</text>
</comment>
<keyword evidence="3" id="KW-0677">Repeat</keyword>
<evidence type="ECO:0000256" key="4">
    <source>
        <dbReference type="ARBA" id="ARBA00023242"/>
    </source>
</evidence>
<evidence type="ECO:0000256" key="5">
    <source>
        <dbReference type="PROSITE-ProRule" id="PRU00221"/>
    </source>
</evidence>
<dbReference type="InterPro" id="IPR015943">
    <property type="entry name" value="WD40/YVTN_repeat-like_dom_sf"/>
</dbReference>
<dbReference type="PROSITE" id="PS00678">
    <property type="entry name" value="WD_REPEATS_1"/>
    <property type="match status" value="1"/>
</dbReference>
<dbReference type="AlphaFoldDB" id="A0AAV5QZZ1"/>
<feature type="repeat" description="WD" evidence="5">
    <location>
        <begin position="225"/>
        <end position="266"/>
    </location>
</feature>
<evidence type="ECO:0000256" key="1">
    <source>
        <dbReference type="ARBA" id="ARBA00004123"/>
    </source>
</evidence>
<evidence type="ECO:0000313" key="8">
    <source>
        <dbReference type="Proteomes" id="UP001378960"/>
    </source>
</evidence>
<dbReference type="GO" id="GO:0003714">
    <property type="term" value="F:transcription corepressor activity"/>
    <property type="evidence" value="ECO:0007669"/>
    <property type="project" value="InterPro"/>
</dbReference>
<name>A0AAV5QZZ1_PICKL</name>
<evidence type="ECO:0000256" key="2">
    <source>
        <dbReference type="ARBA" id="ARBA00022574"/>
    </source>
</evidence>
<organism evidence="7 8">
    <name type="scientific">Pichia kluyveri</name>
    <name type="common">Yeast</name>
    <dbReference type="NCBI Taxonomy" id="36015"/>
    <lineage>
        <taxon>Eukaryota</taxon>
        <taxon>Fungi</taxon>
        <taxon>Dikarya</taxon>
        <taxon>Ascomycota</taxon>
        <taxon>Saccharomycotina</taxon>
        <taxon>Pichiomycetes</taxon>
        <taxon>Pichiales</taxon>
        <taxon>Pichiaceae</taxon>
        <taxon>Pichia</taxon>
    </lineage>
</organism>
<dbReference type="PROSITE" id="PS50896">
    <property type="entry name" value="LISH"/>
    <property type="match status" value="1"/>
</dbReference>
<reference evidence="7 8" key="1">
    <citation type="journal article" date="2023" name="Elife">
        <title>Identification of key yeast species and microbe-microbe interactions impacting larval growth of Drosophila in the wild.</title>
        <authorList>
            <person name="Mure A."/>
            <person name="Sugiura Y."/>
            <person name="Maeda R."/>
            <person name="Honda K."/>
            <person name="Sakurai N."/>
            <person name="Takahashi Y."/>
            <person name="Watada M."/>
            <person name="Katoh T."/>
            <person name="Gotoh A."/>
            <person name="Gotoh Y."/>
            <person name="Taniguchi I."/>
            <person name="Nakamura K."/>
            <person name="Hayashi T."/>
            <person name="Katayama T."/>
            <person name="Uemura T."/>
            <person name="Hattori Y."/>
        </authorList>
    </citation>
    <scope>NUCLEOTIDE SEQUENCE [LARGE SCALE GENOMIC DNA]</scope>
    <source>
        <strain evidence="7 8">PK-24</strain>
    </source>
</reference>
<keyword evidence="8" id="KW-1185">Reference proteome</keyword>
<keyword evidence="4" id="KW-0539">Nucleus</keyword>
<dbReference type="PROSITE" id="PS50082">
    <property type="entry name" value="WD_REPEATS_2"/>
    <property type="match status" value="4"/>
</dbReference>
<dbReference type="Gene3D" id="1.20.960.30">
    <property type="match status" value="1"/>
</dbReference>
<dbReference type="InterPro" id="IPR001680">
    <property type="entry name" value="WD40_rpt"/>
</dbReference>
<comment type="subcellular location">
    <subcellularLocation>
        <location evidence="1">Nucleus</location>
    </subcellularLocation>
</comment>
<dbReference type="InterPro" id="IPR006594">
    <property type="entry name" value="LisH"/>
</dbReference>
<accession>A0AAV5QZZ1</accession>
<dbReference type="InterPro" id="IPR019775">
    <property type="entry name" value="WD40_repeat_CS"/>
</dbReference>
<protein>
    <submittedName>
        <fullName evidence="7">Sif2 protein</fullName>
    </submittedName>
</protein>
<evidence type="ECO:0000256" key="6">
    <source>
        <dbReference type="SAM" id="MobiDB-lite"/>
    </source>
</evidence>
<dbReference type="Gene3D" id="2.130.10.10">
    <property type="entry name" value="YVTN repeat-like/Quinoprotein amine dehydrogenase"/>
    <property type="match status" value="1"/>
</dbReference>
<evidence type="ECO:0000256" key="3">
    <source>
        <dbReference type="ARBA" id="ARBA00022737"/>
    </source>
</evidence>
<dbReference type="Proteomes" id="UP001378960">
    <property type="component" value="Unassembled WGS sequence"/>
</dbReference>
<dbReference type="GO" id="GO:0034967">
    <property type="term" value="C:Set3 complex"/>
    <property type="evidence" value="ECO:0007669"/>
    <property type="project" value="TreeGrafter"/>
</dbReference>
<feature type="repeat" description="WD" evidence="5">
    <location>
        <begin position="192"/>
        <end position="214"/>
    </location>
</feature>
<dbReference type="InterPro" id="IPR036322">
    <property type="entry name" value="WD40_repeat_dom_sf"/>
</dbReference>
<dbReference type="PANTHER" id="PTHR22846:SF2">
    <property type="entry name" value="F-BOX-LIKE_WD REPEAT-CONTAINING PROTEIN EBI"/>
    <property type="match status" value="1"/>
</dbReference>
<keyword evidence="2 5" id="KW-0853">WD repeat</keyword>
<evidence type="ECO:0000313" key="7">
    <source>
        <dbReference type="EMBL" id="GMM44352.1"/>
    </source>
</evidence>
<proteinExistence type="predicted"/>
<dbReference type="Pfam" id="PF00400">
    <property type="entry name" value="WD40"/>
    <property type="match status" value="3"/>
</dbReference>
<dbReference type="InterPro" id="IPR045183">
    <property type="entry name" value="Ebi-like"/>
</dbReference>
<dbReference type="SMART" id="SM00320">
    <property type="entry name" value="WD40"/>
    <property type="match status" value="5"/>
</dbReference>
<dbReference type="GO" id="GO:0006357">
    <property type="term" value="P:regulation of transcription by RNA polymerase II"/>
    <property type="evidence" value="ECO:0007669"/>
    <property type="project" value="TreeGrafter"/>
</dbReference>
<feature type="repeat" description="WD" evidence="5">
    <location>
        <begin position="370"/>
        <end position="413"/>
    </location>
</feature>
<dbReference type="PROSITE" id="PS50294">
    <property type="entry name" value="WD_REPEATS_REGION"/>
    <property type="match status" value="1"/>
</dbReference>
<dbReference type="PANTHER" id="PTHR22846">
    <property type="entry name" value="WD40 REPEAT PROTEIN"/>
    <property type="match status" value="1"/>
</dbReference>
<dbReference type="EMBL" id="BTGB01000001">
    <property type="protein sequence ID" value="GMM44352.1"/>
    <property type="molecule type" value="Genomic_DNA"/>
</dbReference>
<feature type="region of interest" description="Disordered" evidence="6">
    <location>
        <begin position="98"/>
        <end position="127"/>
    </location>
</feature>
<sequence length="497" mass="56032">MSLSSDELNYIIWRHLQEKGLEISSYALDDETNVHTLDNKYSKLVPIGCLVDLVQKGILYSKMNELSSIIDNDTLLQDQLISSNFNLFNAIDESNSNLKNPSSNDVKKDTTTTTSTSPSIPPTSPSSQHFIKILKKEMSFPPSNSLSFSQKSESSNSLIIATTSNNSLIHSFNSNSNIQLPISPSYKQPLIINYSPNEHYILTACENGTIQLWNNINDNSLYAILAIHHYPIIQVKWSPNSKYILSLDLMNIIIVWDVSSKLPIVRLDKDSFKDIIKENNNDNNTNHISLFGTDVCWLDNYKYIIPGPNYSLIVNQLLNNENPIIGKLLGHEDSISFIKYNSNCKLLATSSDDTNIRIFKGNSTNCLQLLKGHSLPITYLTWFDYNENHLILSTSLDGSIRLWNIFENELIDIKYIDDPNGILIANFNNDDNLLFIGDSSGSISVWKISINNIKQIALFQNQLPKGSIISDLKYCKFNKLLAVSYTIGESITIKIDV</sequence>
<dbReference type="SUPFAM" id="SSF50978">
    <property type="entry name" value="WD40 repeat-like"/>
    <property type="match status" value="1"/>
</dbReference>
<feature type="repeat" description="WD" evidence="5">
    <location>
        <begin position="328"/>
        <end position="369"/>
    </location>
</feature>